<dbReference type="EMBL" id="NEXI01000034">
    <property type="protein sequence ID" value="PSN98381.1"/>
    <property type="molecule type" value="Genomic_DNA"/>
</dbReference>
<dbReference type="AlphaFoldDB" id="A0A2R6BIE4"/>
<accession>A0A2R6BIE4</accession>
<protein>
    <submittedName>
        <fullName evidence="1">Uncharacterized protein</fullName>
    </submittedName>
</protein>
<organism evidence="1 2">
    <name type="scientific">Candidatus Marsarchaeota G2 archaeon ECH_B_3</name>
    <dbReference type="NCBI Taxonomy" id="1978161"/>
    <lineage>
        <taxon>Archaea</taxon>
        <taxon>Candidatus Marsarchaeota</taxon>
        <taxon>Candidatus Marsarchaeota group 2</taxon>
    </lineage>
</organism>
<sequence length="83" mass="9469">MSLTYTRHGSVWCKTSTKRAGGWMGGGPSSHPLAVIPPTRRGARLAPLLLSDWLFIPDSLNIRVLLIRLYEYFEWLYPHAQML</sequence>
<gene>
    <name evidence="1" type="ORF">B9Q07_09890</name>
</gene>
<reference evidence="1 2" key="1">
    <citation type="submission" date="2017-04" db="EMBL/GenBank/DDBJ databases">
        <title>Novel microbial lineages endemic to geothermal iron-oxide mats fill important gaps in the evolutionary history of Archaea.</title>
        <authorList>
            <person name="Jay Z.J."/>
            <person name="Beam J.P."/>
            <person name="Dlakic M."/>
            <person name="Rusch D.B."/>
            <person name="Kozubal M.A."/>
            <person name="Inskeep W.P."/>
        </authorList>
    </citation>
    <scope>NUCLEOTIDE SEQUENCE [LARGE SCALE GENOMIC DNA]</scope>
    <source>
        <strain evidence="1">ECH_B_3</strain>
    </source>
</reference>
<evidence type="ECO:0000313" key="2">
    <source>
        <dbReference type="Proteomes" id="UP000241972"/>
    </source>
</evidence>
<comment type="caution">
    <text evidence="1">The sequence shown here is derived from an EMBL/GenBank/DDBJ whole genome shotgun (WGS) entry which is preliminary data.</text>
</comment>
<dbReference type="Proteomes" id="UP000241972">
    <property type="component" value="Unassembled WGS sequence"/>
</dbReference>
<proteinExistence type="predicted"/>
<evidence type="ECO:0000313" key="1">
    <source>
        <dbReference type="EMBL" id="PSN98381.1"/>
    </source>
</evidence>
<name>A0A2R6BIE4_9ARCH</name>